<dbReference type="GO" id="GO:0004479">
    <property type="term" value="F:methionyl-tRNA formyltransferase activity"/>
    <property type="evidence" value="ECO:0007669"/>
    <property type="project" value="UniProtKB-EC"/>
</dbReference>
<dbReference type="AlphaFoldDB" id="A0A1F7X0L4"/>
<dbReference type="EMBL" id="MGFQ01000038">
    <property type="protein sequence ID" value="OGM08644.1"/>
    <property type="molecule type" value="Genomic_DNA"/>
</dbReference>
<feature type="domain" description="Formyl transferase N-terminal" evidence="2">
    <location>
        <begin position="1"/>
        <end position="175"/>
    </location>
</feature>
<dbReference type="Pfam" id="PF00551">
    <property type="entry name" value="Formyl_trans_N"/>
    <property type="match status" value="1"/>
</dbReference>
<dbReference type="CDD" id="cd08646">
    <property type="entry name" value="FMT_core_Met-tRNA-FMT_N"/>
    <property type="match status" value="1"/>
</dbReference>
<evidence type="ECO:0000259" key="2">
    <source>
        <dbReference type="Pfam" id="PF00551"/>
    </source>
</evidence>
<dbReference type="InterPro" id="IPR011034">
    <property type="entry name" value="Formyl_transferase-like_C_sf"/>
</dbReference>
<dbReference type="EC" id="2.1.2.9" evidence="1"/>
<gene>
    <name evidence="3" type="ORF">A2Z67_00190</name>
</gene>
<proteinExistence type="predicted"/>
<dbReference type="InterPro" id="IPR036477">
    <property type="entry name" value="Formyl_transf_N_sf"/>
</dbReference>
<protein>
    <recommendedName>
        <fullName evidence="1">methionyl-tRNA formyltransferase</fullName>
        <ecNumber evidence="1">2.1.2.9</ecNumber>
    </recommendedName>
</protein>
<dbReference type="Proteomes" id="UP000176939">
    <property type="component" value="Unassembled WGS sequence"/>
</dbReference>
<dbReference type="PANTHER" id="PTHR11138:SF5">
    <property type="entry name" value="METHIONYL-TRNA FORMYLTRANSFERASE, MITOCHONDRIAL"/>
    <property type="match status" value="1"/>
</dbReference>
<dbReference type="GO" id="GO:0005829">
    <property type="term" value="C:cytosol"/>
    <property type="evidence" value="ECO:0007669"/>
    <property type="project" value="TreeGrafter"/>
</dbReference>
<accession>A0A1F7X0L4</accession>
<dbReference type="InterPro" id="IPR041711">
    <property type="entry name" value="Met-tRNA-FMT_N"/>
</dbReference>
<dbReference type="SUPFAM" id="SSF53328">
    <property type="entry name" value="Formyltransferase"/>
    <property type="match status" value="1"/>
</dbReference>
<dbReference type="InterPro" id="IPR002376">
    <property type="entry name" value="Formyl_transf_N"/>
</dbReference>
<comment type="caution">
    <text evidence="3">The sequence shown here is derived from an EMBL/GenBank/DDBJ whole genome shotgun (WGS) entry which is preliminary data.</text>
</comment>
<evidence type="ECO:0000256" key="1">
    <source>
        <dbReference type="ARBA" id="ARBA00012261"/>
    </source>
</evidence>
<name>A0A1F7X0L4_9BACT</name>
<evidence type="ECO:0000313" key="4">
    <source>
        <dbReference type="Proteomes" id="UP000176939"/>
    </source>
</evidence>
<dbReference type="SUPFAM" id="SSF50486">
    <property type="entry name" value="FMT C-terminal domain-like"/>
    <property type="match status" value="1"/>
</dbReference>
<sequence>MKFVFLGTPEYVLPILDALNKKFKVKGESPIAAVVTQEPKPTGRNQFLTYSPVDDWAHKRSIPIYFDPEDIIKNSLAADMGILASYGKIIPESVIKYFKYGILNVHPSCLPKYRGASPIQASLISQDIETGVSIIKLDEELDHGPIVCQFYEEIFPQDTFESLRDRLFTRSCEVLTTLIPPYTQGKITLKKQNDTKATFTRQIKKEDAFIPPNYLDLALKGKAVKDDWTIPFIKDFAITPKVDVLDSFIRAMSLWPVAWTTINTDTSNQIKRIKIMKSHLENNKLILDEVQMEGKSPVTWRQFKEGYPQSFFKS</sequence>
<dbReference type="PANTHER" id="PTHR11138">
    <property type="entry name" value="METHIONYL-TRNA FORMYLTRANSFERASE"/>
    <property type="match status" value="1"/>
</dbReference>
<dbReference type="Gene3D" id="3.40.50.12230">
    <property type="match status" value="1"/>
</dbReference>
<evidence type="ECO:0000313" key="3">
    <source>
        <dbReference type="EMBL" id="OGM08644.1"/>
    </source>
</evidence>
<organism evidence="3 4">
    <name type="scientific">Candidatus Woesebacteria bacterium RBG_13_36_22</name>
    <dbReference type="NCBI Taxonomy" id="1802478"/>
    <lineage>
        <taxon>Bacteria</taxon>
        <taxon>Candidatus Woeseibacteriota</taxon>
    </lineage>
</organism>
<reference evidence="3 4" key="1">
    <citation type="journal article" date="2016" name="Nat. Commun.">
        <title>Thousands of microbial genomes shed light on interconnected biogeochemical processes in an aquifer system.</title>
        <authorList>
            <person name="Anantharaman K."/>
            <person name="Brown C.T."/>
            <person name="Hug L.A."/>
            <person name="Sharon I."/>
            <person name="Castelle C.J."/>
            <person name="Probst A.J."/>
            <person name="Thomas B.C."/>
            <person name="Singh A."/>
            <person name="Wilkins M.J."/>
            <person name="Karaoz U."/>
            <person name="Brodie E.L."/>
            <person name="Williams K.H."/>
            <person name="Hubbard S.S."/>
            <person name="Banfield J.F."/>
        </authorList>
    </citation>
    <scope>NUCLEOTIDE SEQUENCE [LARGE SCALE GENOMIC DNA]</scope>
</reference>